<feature type="transmembrane region" description="Helical" evidence="1">
    <location>
        <begin position="114"/>
        <end position="131"/>
    </location>
</feature>
<accession>A0AA46SL83</accession>
<evidence type="ECO:0000313" key="3">
    <source>
        <dbReference type="Proteomes" id="UP001163104"/>
    </source>
</evidence>
<name>A0AA46SL83_CYTFI</name>
<evidence type="ECO:0008006" key="4">
    <source>
        <dbReference type="Google" id="ProtNLM"/>
    </source>
</evidence>
<sequence>MFGYDDFMKFMQAFFVVFPIVTLIHLLGHIFFAAIFGGKGIRVIIGTGKILFSTRYLEVRRFYFWYGGCEYTSLTYNNKLTKSLIFLGGSILNIASIFLVNHLIRIGILDANMLWYQFVYFSFYYVFFALLPMDMADGTLSDGKAMYKLWVDKNEDDSSADCQLVDEKR</sequence>
<dbReference type="Proteomes" id="UP001163104">
    <property type="component" value="Chromosome"/>
</dbReference>
<proteinExistence type="predicted"/>
<organism evidence="2 3">
    <name type="scientific">Cytobacillus firmus</name>
    <name type="common">Bacillus firmus</name>
    <dbReference type="NCBI Taxonomy" id="1399"/>
    <lineage>
        <taxon>Bacteria</taxon>
        <taxon>Bacillati</taxon>
        <taxon>Bacillota</taxon>
        <taxon>Bacilli</taxon>
        <taxon>Bacillales</taxon>
        <taxon>Bacillaceae</taxon>
        <taxon>Cytobacillus</taxon>
    </lineage>
</organism>
<keyword evidence="1" id="KW-0812">Transmembrane</keyword>
<gene>
    <name evidence="2" type="ORF">OD459_09490</name>
</gene>
<protein>
    <recommendedName>
        <fullName evidence="4">Integral inner membrane protein</fullName>
    </recommendedName>
</protein>
<dbReference type="AlphaFoldDB" id="A0AA46SL83"/>
<dbReference type="RefSeq" id="WP_048010610.1">
    <property type="nucleotide sequence ID" value="NZ_CP107027.1"/>
</dbReference>
<keyword evidence="1" id="KW-1133">Transmembrane helix</keyword>
<reference evidence="2" key="1">
    <citation type="submission" date="2022-10" db="EMBL/GenBank/DDBJ databases">
        <title>Mechanism of multi-heavy metal repair in Cytobacillus Firmus M7.</title>
        <authorList>
            <person name="Li X."/>
            <person name="Yu C."/>
        </authorList>
    </citation>
    <scope>NUCLEOTIDE SEQUENCE</scope>
    <source>
        <strain evidence="2">M7</strain>
    </source>
</reference>
<keyword evidence="1" id="KW-0472">Membrane</keyword>
<feature type="transmembrane region" description="Helical" evidence="1">
    <location>
        <begin position="84"/>
        <end position="108"/>
    </location>
</feature>
<dbReference type="EMBL" id="CP107027">
    <property type="protein sequence ID" value="UYG97220.1"/>
    <property type="molecule type" value="Genomic_DNA"/>
</dbReference>
<evidence type="ECO:0000256" key="1">
    <source>
        <dbReference type="SAM" id="Phobius"/>
    </source>
</evidence>
<evidence type="ECO:0000313" key="2">
    <source>
        <dbReference type="EMBL" id="UYG97220.1"/>
    </source>
</evidence>
<feature type="transmembrane region" description="Helical" evidence="1">
    <location>
        <begin position="12"/>
        <end position="36"/>
    </location>
</feature>